<keyword evidence="6" id="KW-0676">Redox-active center</keyword>
<dbReference type="InterPro" id="IPR004099">
    <property type="entry name" value="Pyr_nucl-diS_OxRdtase_dimer"/>
</dbReference>
<dbReference type="InterPro" id="IPR016156">
    <property type="entry name" value="FAD/NAD-linked_Rdtase_dimer_sf"/>
</dbReference>
<accession>A0A2K8N5N1</accession>
<dbReference type="SUPFAM" id="SSF55424">
    <property type="entry name" value="FAD/NAD-linked reductases, dimerisation (C-terminal) domain"/>
    <property type="match status" value="1"/>
</dbReference>
<feature type="domain" description="FAD/NAD(P)-binding" evidence="8">
    <location>
        <begin position="4"/>
        <end position="310"/>
    </location>
</feature>
<feature type="domain" description="Pyridine nucleotide-disulphide oxidoreductase dimerisation" evidence="7">
    <location>
        <begin position="334"/>
        <end position="434"/>
    </location>
</feature>
<dbReference type="PRINTS" id="PR00411">
    <property type="entry name" value="PNDRDTASEI"/>
</dbReference>
<sequence length="449" mass="48781">MGKRFVIIGGDAAGMSAASQIRRLQADAEILAFEKGSTLSYAQCGLPYLIGGVVSEAKNLIARTPEEFRDKYRIEVFIRHEVTKILPEENAVIVKNLAEGSEEGFSYDTLLIATGGHAIFPQWEGRDLEGVFPLKDMDDALRIQGWVQKKNVARVVIVGGGYIGLEMAEAFHHLKKEVAVLDLAPQVAGTFDPELAQLAQQELEQNGIRVALNEEVVALRGENGRVTGVETKTGFYPADLVLVAIGILPNSELAKDAGIELGVKGAIRVDDQMRTNRSNIYAAGDCAVHYHRVKGTEDYIPLGTTANKQGRIAGTNMGGGEAHFAGVVGSAIMKVLNVAMGRTGLSEREAKQLNIPYEVVSIRSRDHAGYYPNGERLHLKLLYHKENRKLLGAQIVGKHGVDKRIDVIATALYAGLTIDQLQELDLSYAPPFNSVWDPVQQASTVAGRS</sequence>
<dbReference type="Gene3D" id="3.50.50.60">
    <property type="entry name" value="FAD/NAD(P)-binding domain"/>
    <property type="match status" value="2"/>
</dbReference>
<evidence type="ECO:0000259" key="7">
    <source>
        <dbReference type="Pfam" id="PF02852"/>
    </source>
</evidence>
<dbReference type="Proteomes" id="UP000231932">
    <property type="component" value="Chromosome"/>
</dbReference>
<dbReference type="RefSeq" id="WP_100666716.1">
    <property type="nucleotide sequence ID" value="NZ_CP024955.1"/>
</dbReference>
<evidence type="ECO:0000256" key="5">
    <source>
        <dbReference type="ARBA" id="ARBA00023002"/>
    </source>
</evidence>
<evidence type="ECO:0000313" key="9">
    <source>
        <dbReference type="EMBL" id="ATY83880.1"/>
    </source>
</evidence>
<dbReference type="SUPFAM" id="SSF51905">
    <property type="entry name" value="FAD/NAD(P)-binding domain"/>
    <property type="match status" value="1"/>
</dbReference>
<dbReference type="OrthoDB" id="9802028at2"/>
<dbReference type="Pfam" id="PF02852">
    <property type="entry name" value="Pyr_redox_dim"/>
    <property type="match status" value="1"/>
</dbReference>
<dbReference type="EMBL" id="CP024955">
    <property type="protein sequence ID" value="ATY83880.1"/>
    <property type="molecule type" value="Genomic_DNA"/>
</dbReference>
<organism evidence="9 10">
    <name type="scientific">Kyrpidia spormannii</name>
    <dbReference type="NCBI Taxonomy" id="2055160"/>
    <lineage>
        <taxon>Bacteria</taxon>
        <taxon>Bacillati</taxon>
        <taxon>Bacillota</taxon>
        <taxon>Bacilli</taxon>
        <taxon>Bacillales</taxon>
        <taxon>Alicyclobacillaceae</taxon>
        <taxon>Kyrpidia</taxon>
    </lineage>
</organism>
<evidence type="ECO:0000256" key="3">
    <source>
        <dbReference type="ARBA" id="ARBA00022630"/>
    </source>
</evidence>
<evidence type="ECO:0000256" key="1">
    <source>
        <dbReference type="ARBA" id="ARBA00001974"/>
    </source>
</evidence>
<proteinExistence type="inferred from homology"/>
<dbReference type="PANTHER" id="PTHR43429:SF1">
    <property type="entry name" value="NAD(P)H SULFUR OXIDOREDUCTASE (COA-DEPENDENT)"/>
    <property type="match status" value="1"/>
</dbReference>
<keyword evidence="10" id="KW-1185">Reference proteome</keyword>
<dbReference type="InterPro" id="IPR050260">
    <property type="entry name" value="FAD-bd_OxRdtase"/>
</dbReference>
<dbReference type="NCBIfam" id="NF007123">
    <property type="entry name" value="PRK09564.1"/>
    <property type="match status" value="1"/>
</dbReference>
<evidence type="ECO:0000256" key="6">
    <source>
        <dbReference type="ARBA" id="ARBA00023284"/>
    </source>
</evidence>
<comment type="similarity">
    <text evidence="2">Belongs to the class-III pyridine nucleotide-disulfide oxidoreductase family.</text>
</comment>
<evidence type="ECO:0000259" key="8">
    <source>
        <dbReference type="Pfam" id="PF07992"/>
    </source>
</evidence>
<evidence type="ECO:0000313" key="10">
    <source>
        <dbReference type="Proteomes" id="UP000231932"/>
    </source>
</evidence>
<name>A0A2K8N5N1_9BACL</name>
<evidence type="ECO:0000256" key="2">
    <source>
        <dbReference type="ARBA" id="ARBA00009130"/>
    </source>
</evidence>
<keyword evidence="5" id="KW-0560">Oxidoreductase</keyword>
<evidence type="ECO:0000256" key="4">
    <source>
        <dbReference type="ARBA" id="ARBA00022827"/>
    </source>
</evidence>
<dbReference type="GO" id="GO:0016491">
    <property type="term" value="F:oxidoreductase activity"/>
    <property type="evidence" value="ECO:0007669"/>
    <property type="project" value="UniProtKB-KW"/>
</dbReference>
<dbReference type="PRINTS" id="PR00368">
    <property type="entry name" value="FADPNR"/>
</dbReference>
<gene>
    <name evidence="9" type="ORF">CVV65_01940</name>
</gene>
<protein>
    <submittedName>
        <fullName evidence="9">CoA-disulfide reductase</fullName>
    </submittedName>
</protein>
<dbReference type="AlphaFoldDB" id="A0A2K8N5N1"/>
<reference evidence="10" key="1">
    <citation type="submission" date="2017-11" db="EMBL/GenBank/DDBJ databases">
        <title>Complete Genome Sequence of Kyrpidia sp. Strain EA-1, a thermophilic, hydrogen-oxidizing Bacterium, isolated from the Azores.</title>
        <authorList>
            <person name="Reiner J.E."/>
            <person name="Lapp C.J."/>
            <person name="Bunk B."/>
            <person name="Gescher J."/>
        </authorList>
    </citation>
    <scope>NUCLEOTIDE SEQUENCE [LARGE SCALE GENOMIC DNA]</scope>
    <source>
        <strain evidence="10">EA-1</strain>
    </source>
</reference>
<dbReference type="InterPro" id="IPR036188">
    <property type="entry name" value="FAD/NAD-bd_sf"/>
</dbReference>
<keyword evidence="3" id="KW-0285">Flavoprotein</keyword>
<dbReference type="KEGG" id="kyr:CVV65_01940"/>
<comment type="cofactor">
    <cofactor evidence="1">
        <name>FAD</name>
        <dbReference type="ChEBI" id="CHEBI:57692"/>
    </cofactor>
</comment>
<dbReference type="InterPro" id="IPR023753">
    <property type="entry name" value="FAD/NAD-binding_dom"/>
</dbReference>
<dbReference type="PANTHER" id="PTHR43429">
    <property type="entry name" value="PYRIDINE NUCLEOTIDE-DISULFIDE OXIDOREDUCTASE DOMAIN-CONTAINING"/>
    <property type="match status" value="1"/>
</dbReference>
<dbReference type="Pfam" id="PF07992">
    <property type="entry name" value="Pyr_redox_2"/>
    <property type="match status" value="1"/>
</dbReference>
<keyword evidence="4" id="KW-0274">FAD</keyword>